<dbReference type="InterPro" id="IPR004886">
    <property type="entry name" value="Glucanosyltransferase"/>
</dbReference>
<comment type="subcellular location">
    <subcellularLocation>
        <location evidence="1">Cell envelope</location>
    </subcellularLocation>
    <subcellularLocation>
        <location evidence="10">Cell membrane</location>
        <topology evidence="10">Lipid-anchor</topology>
        <topology evidence="10">GPI-anchor</topology>
    </subcellularLocation>
    <subcellularLocation>
        <location evidence="2">Membrane</location>
        <topology evidence="2">Lipid-anchor</topology>
        <topology evidence="2">GPI-anchor</topology>
    </subcellularLocation>
</comment>
<dbReference type="OrthoDB" id="421038at2759"/>
<dbReference type="OMA" id="QDHTECM"/>
<evidence type="ECO:0000313" key="12">
    <source>
        <dbReference type="EMBL" id="ORY97419.1"/>
    </source>
</evidence>
<dbReference type="Proteomes" id="UP000242180">
    <property type="component" value="Unassembled WGS sequence"/>
</dbReference>
<feature type="signal peptide" evidence="10">
    <location>
        <begin position="1"/>
        <end position="20"/>
    </location>
</feature>
<keyword evidence="8" id="KW-0325">Glycoprotein</keyword>
<sequence>MLRPYVLAVLLLLCVTATYALNPIVIKGHKMFDSVTKNQFFIKGVAYQPRDGSTNTTQTTTIADPLADSSACARDAALMQKLGLNVVRVYEVDPTKNHDACMKSFADAGIYVLLDIATPKFSVNRKSPEYDTRLYDAYRKTVDAFKNYDNMFAFIAGNEVTNDKTNTQASAYVKAAIRDVKKFLKTNTQRYIPVGYASNDDEFIRDAIKDYFVCGEDEDEHADFFGVNMYEWCGDSTFEKSGYSDRTKEFSTFSKPVFLSEYGCNIVTPRPFSEVESIYGSDMTSVWSGGVVYEFTQENNNYGLVKLSGGQPELLSDYGNLQKALAKVNPQGVSMDAFTDVRQAPSCPQMSENWKASTKLPPTPSDGACRCMQQNLGCVASDKVTNSDTTNADSSTSALGNQIDMLCGMVSCDDISGNGENGTYGAFSFCSPTEKLSWLYHLYMEKNKEGKCDFDGYAEHVSPQRNDLGSCADIQANMDSSSSGDSNGQKGKSQASMTSLPSAIGLGVALLASALLFPQN</sequence>
<evidence type="ECO:0000256" key="5">
    <source>
        <dbReference type="ARBA" id="ARBA00022729"/>
    </source>
</evidence>
<keyword evidence="10 12" id="KW-0808">Transferase</keyword>
<evidence type="ECO:0000256" key="1">
    <source>
        <dbReference type="ARBA" id="ARBA00004196"/>
    </source>
</evidence>
<evidence type="ECO:0000256" key="2">
    <source>
        <dbReference type="ARBA" id="ARBA00004589"/>
    </source>
</evidence>
<evidence type="ECO:0000256" key="7">
    <source>
        <dbReference type="ARBA" id="ARBA00023157"/>
    </source>
</evidence>
<dbReference type="GO" id="GO:0098552">
    <property type="term" value="C:side of membrane"/>
    <property type="evidence" value="ECO:0007669"/>
    <property type="project" value="UniProtKB-KW"/>
</dbReference>
<name>A0A1X2HES6_SYNRA</name>
<dbReference type="GO" id="GO:0005886">
    <property type="term" value="C:plasma membrane"/>
    <property type="evidence" value="ECO:0007669"/>
    <property type="project" value="UniProtKB-SubCell"/>
</dbReference>
<dbReference type="GO" id="GO:0071970">
    <property type="term" value="P:fungal-type cell wall (1-&gt;3)-beta-D-glucan biosynthetic process"/>
    <property type="evidence" value="ECO:0007669"/>
    <property type="project" value="TreeGrafter"/>
</dbReference>
<dbReference type="PANTHER" id="PTHR31468">
    <property type="entry name" value="1,3-BETA-GLUCANOSYLTRANSFERASE GAS1"/>
    <property type="match status" value="1"/>
</dbReference>
<keyword evidence="5 10" id="KW-0732">Signal</keyword>
<feature type="domain" description="X8" evidence="11">
    <location>
        <begin position="376"/>
        <end position="473"/>
    </location>
</feature>
<comment type="similarity">
    <text evidence="3 10">Belongs to the glycosyl hydrolase 72 family.</text>
</comment>
<keyword evidence="4 10" id="KW-0336">GPI-anchor</keyword>
<keyword evidence="9 10" id="KW-0449">Lipoprotein</keyword>
<evidence type="ECO:0000256" key="4">
    <source>
        <dbReference type="ARBA" id="ARBA00022622"/>
    </source>
</evidence>
<dbReference type="GO" id="GO:0031505">
    <property type="term" value="P:fungal-type cell wall organization"/>
    <property type="evidence" value="ECO:0007669"/>
    <property type="project" value="TreeGrafter"/>
</dbReference>
<evidence type="ECO:0000256" key="6">
    <source>
        <dbReference type="ARBA" id="ARBA00023136"/>
    </source>
</evidence>
<dbReference type="PANTHER" id="PTHR31468:SF2">
    <property type="entry name" value="1,3-BETA-GLUCANOSYLTRANSFERASE GAS1"/>
    <property type="match status" value="1"/>
</dbReference>
<feature type="chain" id="PRO_5011827872" description="1,3-beta-glucanosyltransferase" evidence="10">
    <location>
        <begin position="21"/>
        <end position="520"/>
    </location>
</feature>
<proteinExistence type="inferred from homology"/>
<evidence type="ECO:0000256" key="3">
    <source>
        <dbReference type="ARBA" id="ARBA00007528"/>
    </source>
</evidence>
<keyword evidence="7" id="KW-1015">Disulfide bond</keyword>
<accession>A0A1X2HES6</accession>
<dbReference type="FunFam" id="3.20.20.80:FF:000038">
    <property type="entry name" value="1,3-beta-glucanosyltransferase"/>
    <property type="match status" value="1"/>
</dbReference>
<keyword evidence="13" id="KW-1185">Reference proteome</keyword>
<dbReference type="InterPro" id="IPR012946">
    <property type="entry name" value="X8"/>
</dbReference>
<keyword evidence="6 10" id="KW-0472">Membrane</keyword>
<reference evidence="12 13" key="1">
    <citation type="submission" date="2016-07" db="EMBL/GenBank/DDBJ databases">
        <title>Pervasive Adenine N6-methylation of Active Genes in Fungi.</title>
        <authorList>
            <consortium name="DOE Joint Genome Institute"/>
            <person name="Mondo S.J."/>
            <person name="Dannebaum R.O."/>
            <person name="Kuo R.C."/>
            <person name="Labutti K."/>
            <person name="Haridas S."/>
            <person name="Kuo A."/>
            <person name="Salamov A."/>
            <person name="Ahrendt S.R."/>
            <person name="Lipzen A."/>
            <person name="Sullivan W."/>
            <person name="Andreopoulos W.B."/>
            <person name="Clum A."/>
            <person name="Lindquist E."/>
            <person name="Daum C."/>
            <person name="Ramamoorthy G.K."/>
            <person name="Gryganskyi A."/>
            <person name="Culley D."/>
            <person name="Magnuson J.K."/>
            <person name="James T.Y."/>
            <person name="O'Malley M.A."/>
            <person name="Stajich J.E."/>
            <person name="Spatafora J.W."/>
            <person name="Visel A."/>
            <person name="Grigoriev I.V."/>
        </authorList>
    </citation>
    <scope>NUCLEOTIDE SEQUENCE [LARGE SCALE GENOMIC DNA]</scope>
    <source>
        <strain evidence="12 13">NRRL 2496</strain>
    </source>
</reference>
<gene>
    <name evidence="12" type="ORF">BCR43DRAFT_472529</name>
</gene>
<comment type="function">
    <text evidence="10">Splits internally a 1,3-beta-glucan molecule and transfers the newly generated reducing end (the donor) to the non-reducing end of another 1,3-beta-glucan molecule (the acceptor) forming a 1,3-beta linkage, resulting in the elongation of 1,3-beta-glucan chains in the cell wall.</text>
</comment>
<dbReference type="STRING" id="13706.A0A1X2HES6"/>
<dbReference type="Pfam" id="PF03198">
    <property type="entry name" value="Glyco_hydro_72"/>
    <property type="match status" value="1"/>
</dbReference>
<dbReference type="Pfam" id="PF07983">
    <property type="entry name" value="X8"/>
    <property type="match status" value="1"/>
</dbReference>
<dbReference type="AlphaFoldDB" id="A0A1X2HES6"/>
<dbReference type="Gene3D" id="1.20.58.1040">
    <property type="match status" value="1"/>
</dbReference>
<evidence type="ECO:0000259" key="11">
    <source>
        <dbReference type="SMART" id="SM00768"/>
    </source>
</evidence>
<dbReference type="SUPFAM" id="SSF51445">
    <property type="entry name" value="(Trans)glycosidases"/>
    <property type="match status" value="1"/>
</dbReference>
<dbReference type="SMART" id="SM00768">
    <property type="entry name" value="X8"/>
    <property type="match status" value="1"/>
</dbReference>
<evidence type="ECO:0000256" key="10">
    <source>
        <dbReference type="RuleBase" id="RU361209"/>
    </source>
</evidence>
<evidence type="ECO:0000256" key="8">
    <source>
        <dbReference type="ARBA" id="ARBA00023180"/>
    </source>
</evidence>
<organism evidence="12 13">
    <name type="scientific">Syncephalastrum racemosum</name>
    <name type="common">Filamentous fungus</name>
    <dbReference type="NCBI Taxonomy" id="13706"/>
    <lineage>
        <taxon>Eukaryota</taxon>
        <taxon>Fungi</taxon>
        <taxon>Fungi incertae sedis</taxon>
        <taxon>Mucoromycota</taxon>
        <taxon>Mucoromycotina</taxon>
        <taxon>Mucoromycetes</taxon>
        <taxon>Mucorales</taxon>
        <taxon>Syncephalastraceae</taxon>
        <taxon>Syncephalastrum</taxon>
    </lineage>
</organism>
<protein>
    <recommendedName>
        <fullName evidence="10">1,3-beta-glucanosyltransferase</fullName>
        <ecNumber evidence="10">2.4.1.-</ecNumber>
    </recommendedName>
</protein>
<dbReference type="FunCoup" id="A0A1X2HES6">
    <property type="interactions" value="101"/>
</dbReference>
<dbReference type="GO" id="GO:0042124">
    <property type="term" value="F:1,3-beta-glucanosyltransferase activity"/>
    <property type="evidence" value="ECO:0007669"/>
    <property type="project" value="TreeGrafter"/>
</dbReference>
<dbReference type="EC" id="2.4.1.-" evidence="10"/>
<evidence type="ECO:0000256" key="9">
    <source>
        <dbReference type="ARBA" id="ARBA00023288"/>
    </source>
</evidence>
<dbReference type="EMBL" id="MCGN01000004">
    <property type="protein sequence ID" value="ORY97419.1"/>
    <property type="molecule type" value="Genomic_DNA"/>
</dbReference>
<comment type="caution">
    <text evidence="12">The sequence shown here is derived from an EMBL/GenBank/DDBJ whole genome shotgun (WGS) entry which is preliminary data.</text>
</comment>
<dbReference type="SMR" id="A0A1X2HES6"/>
<dbReference type="InParanoid" id="A0A1X2HES6"/>
<dbReference type="InterPro" id="IPR017853">
    <property type="entry name" value="GH"/>
</dbReference>
<evidence type="ECO:0000313" key="13">
    <source>
        <dbReference type="Proteomes" id="UP000242180"/>
    </source>
</evidence>
<dbReference type="Gene3D" id="3.20.20.80">
    <property type="entry name" value="Glycosidases"/>
    <property type="match status" value="1"/>
</dbReference>